<dbReference type="RefSeq" id="WP_119841152.1">
    <property type="nucleotide sequence ID" value="NZ_CP060436.1"/>
</dbReference>
<accession>A0A418SBG9</accession>
<sequence length="110" mass="12153">MICWSQVTELRDDVGHEDFPEVVEIFLEEVAENLASLAHDPALEEVLHALKGNALNLGFDRFATLCADAERLATAGGGDAVDLKTIRQTFDESRALFLTELPQRLADQAR</sequence>
<dbReference type="AlphaFoldDB" id="A0A418SBG9"/>
<dbReference type="InterPro" id="IPR008207">
    <property type="entry name" value="Sig_transdc_His_kin_Hpt_dom"/>
</dbReference>
<evidence type="ECO:0000313" key="3">
    <source>
        <dbReference type="Proteomes" id="UP000283786"/>
    </source>
</evidence>
<dbReference type="Pfam" id="PF01627">
    <property type="entry name" value="Hpt"/>
    <property type="match status" value="1"/>
</dbReference>
<proteinExistence type="predicted"/>
<protein>
    <submittedName>
        <fullName evidence="2">Uncharacterized protein</fullName>
    </submittedName>
</protein>
<keyword evidence="1" id="KW-0902">Two-component regulatory system</keyword>
<evidence type="ECO:0000256" key="1">
    <source>
        <dbReference type="ARBA" id="ARBA00023012"/>
    </source>
</evidence>
<organism evidence="2 3">
    <name type="scientific">Pseudooceanicola algae</name>
    <dbReference type="NCBI Taxonomy" id="1537215"/>
    <lineage>
        <taxon>Bacteria</taxon>
        <taxon>Pseudomonadati</taxon>
        <taxon>Pseudomonadota</taxon>
        <taxon>Alphaproteobacteria</taxon>
        <taxon>Rhodobacterales</taxon>
        <taxon>Paracoccaceae</taxon>
        <taxon>Pseudooceanicola</taxon>
    </lineage>
</organism>
<dbReference type="OrthoDB" id="7867809at2"/>
<dbReference type="GO" id="GO:0004672">
    <property type="term" value="F:protein kinase activity"/>
    <property type="evidence" value="ECO:0007669"/>
    <property type="project" value="UniProtKB-ARBA"/>
</dbReference>
<evidence type="ECO:0000313" key="2">
    <source>
        <dbReference type="EMBL" id="QPM91456.1"/>
    </source>
</evidence>
<dbReference type="GO" id="GO:0000160">
    <property type="term" value="P:phosphorelay signal transduction system"/>
    <property type="evidence" value="ECO:0007669"/>
    <property type="project" value="UniProtKB-KW"/>
</dbReference>
<dbReference type="PROSITE" id="PS50894">
    <property type="entry name" value="HPT"/>
    <property type="match status" value="1"/>
</dbReference>
<gene>
    <name evidence="2" type="ORF">PSAL_027090</name>
</gene>
<dbReference type="KEGG" id="palw:PSAL_027090"/>
<reference evidence="2 3" key="1">
    <citation type="submission" date="2020-08" db="EMBL/GenBank/DDBJ databases">
        <title>Genome sequence of Rhodobacteraceae bacterium Lw-13e.</title>
        <authorList>
            <person name="Poehlein A."/>
            <person name="Wolter L."/>
            <person name="Daniel R."/>
            <person name="Brinkhoff T."/>
        </authorList>
    </citation>
    <scope>NUCLEOTIDE SEQUENCE [LARGE SCALE GENOMIC DNA]</scope>
    <source>
        <strain evidence="2 3">Lw-13e</strain>
    </source>
</reference>
<dbReference type="Proteomes" id="UP000283786">
    <property type="component" value="Chromosome"/>
</dbReference>
<dbReference type="SUPFAM" id="SSF47226">
    <property type="entry name" value="Histidine-containing phosphotransfer domain, HPT domain"/>
    <property type="match status" value="1"/>
</dbReference>
<name>A0A418SBG9_9RHOB</name>
<dbReference type="Gene3D" id="1.20.120.160">
    <property type="entry name" value="HPT domain"/>
    <property type="match status" value="1"/>
</dbReference>
<dbReference type="EMBL" id="CP060436">
    <property type="protein sequence ID" value="QPM91456.1"/>
    <property type="molecule type" value="Genomic_DNA"/>
</dbReference>
<keyword evidence="3" id="KW-1185">Reference proteome</keyword>
<dbReference type="InterPro" id="IPR036641">
    <property type="entry name" value="HPT_dom_sf"/>
</dbReference>